<reference evidence="1 2" key="1">
    <citation type="submission" date="2021-03" db="EMBL/GenBank/DDBJ databases">
        <title>Flavobacterium Flabelliformis Sp. Nov. And Flavobacterium Geliluteum Sp. Nov., Two Novel Multidrug Resistant Psychrophilic Species Isolated From Antarctica.</title>
        <authorList>
            <person name="Kralova S."/>
            <person name="Busse H.J."/>
            <person name="Bezdicek M."/>
            <person name="Nykrynova M."/>
            <person name="Kroupova E."/>
            <person name="Krsek D."/>
            <person name="Sedlacek I."/>
        </authorList>
    </citation>
    <scope>NUCLEOTIDE SEQUENCE [LARGE SCALE GENOMIC DNA]</scope>
    <source>
        <strain evidence="1 2">P7388</strain>
    </source>
</reference>
<comment type="caution">
    <text evidence="1">The sequence shown here is derived from an EMBL/GenBank/DDBJ whole genome shotgun (WGS) entry which is preliminary data.</text>
</comment>
<proteinExistence type="predicted"/>
<dbReference type="AlphaFoldDB" id="A0A940XB61"/>
<gene>
    <name evidence="1" type="ORF">J3495_18760</name>
</gene>
<dbReference type="EMBL" id="JAGFBV010000054">
    <property type="protein sequence ID" value="MBP4140116.1"/>
    <property type="molecule type" value="Genomic_DNA"/>
</dbReference>
<evidence type="ECO:0000313" key="2">
    <source>
        <dbReference type="Proteomes" id="UP000675047"/>
    </source>
</evidence>
<name>A0A940XB61_9FLAO</name>
<organism evidence="1 2">
    <name type="scientific">Flavobacterium geliluteum</name>
    <dbReference type="NCBI Taxonomy" id="2816120"/>
    <lineage>
        <taxon>Bacteria</taxon>
        <taxon>Pseudomonadati</taxon>
        <taxon>Bacteroidota</taxon>
        <taxon>Flavobacteriia</taxon>
        <taxon>Flavobacteriales</taxon>
        <taxon>Flavobacteriaceae</taxon>
        <taxon>Flavobacterium</taxon>
    </lineage>
</organism>
<dbReference type="RefSeq" id="WP_210668488.1">
    <property type="nucleotide sequence ID" value="NZ_JAGFBV010000054.1"/>
</dbReference>
<dbReference type="Proteomes" id="UP000675047">
    <property type="component" value="Unassembled WGS sequence"/>
</dbReference>
<evidence type="ECO:0000313" key="1">
    <source>
        <dbReference type="EMBL" id="MBP4140116.1"/>
    </source>
</evidence>
<sequence>MNKLFLIFISSLILNSCKQKAELEKYDKNGNLIVYNEQVYSKMWLKNKNLKVTVIDTFCIEQKAKAKKDIKNGKLIYFGFHPREFKKMSKILNQFGIEIKEHLGSCIRMGGFEPYCYKEEMYKEINRRYGENFIDSIFKVAQKEFIIKNPNIEYMEDGIDLRKKYLKKKTAINIR</sequence>
<accession>A0A940XB61</accession>
<protein>
    <submittedName>
        <fullName evidence="1">Uncharacterized protein</fullName>
    </submittedName>
</protein>
<keyword evidence="2" id="KW-1185">Reference proteome</keyword>